<reference evidence="2 3" key="1">
    <citation type="journal article" date="2015" name="Environ. Microbiol.">
        <title>Metagenome sequence of Elaphomyces granulatus from sporocarp tissue reveals Ascomycota ectomycorrhizal fingerprints of genome expansion and a Proteobacteria-rich microbiome.</title>
        <authorList>
            <person name="Quandt C.A."/>
            <person name="Kohler A."/>
            <person name="Hesse C.N."/>
            <person name="Sharpton T.J."/>
            <person name="Martin F."/>
            <person name="Spatafora J.W."/>
        </authorList>
    </citation>
    <scope>NUCLEOTIDE SEQUENCE [LARGE SCALE GENOMIC DNA]</scope>
    <source>
        <strain evidence="2 3">OSC145934</strain>
    </source>
</reference>
<feature type="region of interest" description="Disordered" evidence="1">
    <location>
        <begin position="339"/>
        <end position="369"/>
    </location>
</feature>
<feature type="region of interest" description="Disordered" evidence="1">
    <location>
        <begin position="205"/>
        <end position="241"/>
    </location>
</feature>
<dbReference type="OrthoDB" id="9876299at2759"/>
<proteinExistence type="predicted"/>
<dbReference type="InterPro" id="IPR001611">
    <property type="entry name" value="Leu-rich_rpt"/>
</dbReference>
<evidence type="ECO:0008006" key="4">
    <source>
        <dbReference type="Google" id="ProtNLM"/>
    </source>
</evidence>
<keyword evidence="3" id="KW-1185">Reference proteome</keyword>
<dbReference type="EMBL" id="NPHW01004022">
    <property type="protein sequence ID" value="OXV08575.1"/>
    <property type="molecule type" value="Genomic_DNA"/>
</dbReference>
<feature type="compositionally biased region" description="Basic and acidic residues" evidence="1">
    <location>
        <begin position="360"/>
        <end position="369"/>
    </location>
</feature>
<dbReference type="Gene3D" id="3.80.10.10">
    <property type="entry name" value="Ribonuclease Inhibitor"/>
    <property type="match status" value="1"/>
</dbReference>
<dbReference type="SUPFAM" id="SSF52047">
    <property type="entry name" value="RNI-like"/>
    <property type="match status" value="1"/>
</dbReference>
<name>A0A232LWN8_9EURO</name>
<dbReference type="AlphaFoldDB" id="A0A232LWN8"/>
<dbReference type="Proteomes" id="UP000243515">
    <property type="component" value="Unassembled WGS sequence"/>
</dbReference>
<comment type="caution">
    <text evidence="2">The sequence shown here is derived from an EMBL/GenBank/DDBJ whole genome shotgun (WGS) entry which is preliminary data.</text>
</comment>
<feature type="compositionally biased region" description="Polar residues" evidence="1">
    <location>
        <begin position="225"/>
        <end position="238"/>
    </location>
</feature>
<accession>A0A232LWN8</accession>
<evidence type="ECO:0000256" key="1">
    <source>
        <dbReference type="SAM" id="MobiDB-lite"/>
    </source>
</evidence>
<evidence type="ECO:0000313" key="3">
    <source>
        <dbReference type="Proteomes" id="UP000243515"/>
    </source>
</evidence>
<dbReference type="Pfam" id="PF13516">
    <property type="entry name" value="LRR_6"/>
    <property type="match status" value="1"/>
</dbReference>
<feature type="compositionally biased region" description="Basic and acidic residues" evidence="1">
    <location>
        <begin position="208"/>
        <end position="221"/>
    </location>
</feature>
<evidence type="ECO:0000313" key="2">
    <source>
        <dbReference type="EMBL" id="OXV08575.1"/>
    </source>
</evidence>
<organism evidence="2 3">
    <name type="scientific">Elaphomyces granulatus</name>
    <dbReference type="NCBI Taxonomy" id="519963"/>
    <lineage>
        <taxon>Eukaryota</taxon>
        <taxon>Fungi</taxon>
        <taxon>Dikarya</taxon>
        <taxon>Ascomycota</taxon>
        <taxon>Pezizomycotina</taxon>
        <taxon>Eurotiomycetes</taxon>
        <taxon>Eurotiomycetidae</taxon>
        <taxon>Eurotiales</taxon>
        <taxon>Elaphomycetaceae</taxon>
        <taxon>Elaphomyces</taxon>
    </lineage>
</organism>
<dbReference type="PROSITE" id="PS51450">
    <property type="entry name" value="LRR"/>
    <property type="match status" value="1"/>
</dbReference>
<sequence>MGRLNYSARKIDGLKVGQVLAKDLRKRIPPETASRAATRDPYLEIDIASKGLTDQGLAQFIDDLITCLEFRDRDHPQGVGRLTELHLQNNALTTRSLMKLSRVIVLSAGDLRELDLSGNEIRVVTPEQGLAWQQFLDSFRHCYMLKKLDFSHNPLGSRGIEILARVYMRSELDFVEVDGEDDVVGNASQLEVLSGGFTSLRIENNNQENERPLARASDGQHSKSRPLQSSKNRSSSLTPLEKTVTKTDIKRYASTRGLRSIPYLIISNVSMTDACAIHLSSVLSIHWSPEHLLAYLPGGKALSLPDPVGRCNGIIWLPNRDLGTLAQQLLAMTEEFRDWGSNSDSDDRVGQHSRRLPLASRDRSHDEHIKQRQIRKKRDIEYMRLTKRVRIDILKVEGVHSADIWSAALRMVVVCRALLLEDRDRPVSNMSAVETSAEVRHGINPEVAQMDVSYPGPFHPTTKGFAHHFPTIQGVSTVGSLGTPSLVRLGRDREHTPSRSAKVPVRASNASTSVPPQKEVWRFRLPTEAWRRIIAHAVNAEGILDRDQQIQIMRYASDWGALSQELAISGAADYQQIWKILDSVGCFTYSPWS</sequence>
<protein>
    <recommendedName>
        <fullName evidence="4">Leucine rich repeat protein</fullName>
    </recommendedName>
</protein>
<dbReference type="InterPro" id="IPR032675">
    <property type="entry name" value="LRR_dom_sf"/>
</dbReference>
<gene>
    <name evidence="2" type="ORF">Egran_03661</name>
</gene>